<comment type="caution">
    <text evidence="1">The sequence shown here is derived from an EMBL/GenBank/DDBJ whole genome shotgun (WGS) entry which is preliminary data.</text>
</comment>
<accession>A0ABV5VWX4</accession>
<name>A0ABV5VWX4_9BACL</name>
<evidence type="ECO:0000313" key="1">
    <source>
        <dbReference type="EMBL" id="MFB9752820.1"/>
    </source>
</evidence>
<dbReference type="Proteomes" id="UP001589619">
    <property type="component" value="Unassembled WGS sequence"/>
</dbReference>
<protein>
    <recommendedName>
        <fullName evidence="3">MmcQ/YjbR family DNA-binding protein</fullName>
    </recommendedName>
</protein>
<sequence length="101" mass="11307">MAITAVSCKRLDDAKAGVGVFTYDKARVFYVVLTPAQHEHISFTVFGQEHKSITELSGNYCTTWRCLIDAMMVEDDAGKLAAMLEAKRELLYEQLADSSQR</sequence>
<dbReference type="RefSeq" id="WP_344903172.1">
    <property type="nucleotide sequence ID" value="NZ_BAAAYO010000001.1"/>
</dbReference>
<evidence type="ECO:0000313" key="2">
    <source>
        <dbReference type="Proteomes" id="UP001589619"/>
    </source>
</evidence>
<reference evidence="1 2" key="1">
    <citation type="submission" date="2024-09" db="EMBL/GenBank/DDBJ databases">
        <authorList>
            <person name="Sun Q."/>
            <person name="Mori K."/>
        </authorList>
    </citation>
    <scope>NUCLEOTIDE SEQUENCE [LARGE SCALE GENOMIC DNA]</scope>
    <source>
        <strain evidence="1 2">JCM 12520</strain>
    </source>
</reference>
<proteinExistence type="predicted"/>
<gene>
    <name evidence="1" type="ORF">ACFFNY_14740</name>
</gene>
<keyword evidence="2" id="KW-1185">Reference proteome</keyword>
<dbReference type="EMBL" id="JBHMAG010000012">
    <property type="protein sequence ID" value="MFB9752820.1"/>
    <property type="molecule type" value="Genomic_DNA"/>
</dbReference>
<evidence type="ECO:0008006" key="3">
    <source>
        <dbReference type="Google" id="ProtNLM"/>
    </source>
</evidence>
<organism evidence="1 2">
    <name type="scientific">Paenibacillus hodogayensis</name>
    <dbReference type="NCBI Taxonomy" id="279208"/>
    <lineage>
        <taxon>Bacteria</taxon>
        <taxon>Bacillati</taxon>
        <taxon>Bacillota</taxon>
        <taxon>Bacilli</taxon>
        <taxon>Bacillales</taxon>
        <taxon>Paenibacillaceae</taxon>
        <taxon>Paenibacillus</taxon>
    </lineage>
</organism>